<evidence type="ECO:0000313" key="5">
    <source>
        <dbReference type="Proteomes" id="UP001319827"/>
    </source>
</evidence>
<dbReference type="InterPro" id="IPR010895">
    <property type="entry name" value="CHRD"/>
</dbReference>
<evidence type="ECO:0000256" key="2">
    <source>
        <dbReference type="SAM" id="SignalP"/>
    </source>
</evidence>
<dbReference type="EMBL" id="AP024355">
    <property type="protein sequence ID" value="BCR05890.1"/>
    <property type="molecule type" value="Genomic_DNA"/>
</dbReference>
<feature type="chain" id="PRO_5046021015" description="CHRD domain-containing protein" evidence="2">
    <location>
        <begin position="29"/>
        <end position="633"/>
    </location>
</feature>
<keyword evidence="2" id="KW-0732">Signal</keyword>
<accession>A0ABN6E0Q0</accession>
<dbReference type="Pfam" id="PF07452">
    <property type="entry name" value="CHRD"/>
    <property type="match status" value="1"/>
</dbReference>
<keyword evidence="5" id="KW-1185">Reference proteome</keyword>
<reference evidence="4 5" key="1">
    <citation type="journal article" date="2016" name="C (Basel)">
        <title>Selective Growth of and Electricity Production by Marine Exoelectrogenic Bacteria in Self-Aggregated Hydrogel of Microbially Reduced Graphene Oxide.</title>
        <authorList>
            <person name="Yoshida N."/>
            <person name="Goto Y."/>
            <person name="Miyata Y."/>
        </authorList>
    </citation>
    <scope>NUCLEOTIDE SEQUENCE [LARGE SCALE GENOMIC DNA]</scope>
    <source>
        <strain evidence="4 5">NIT-T3</strain>
    </source>
</reference>
<feature type="domain" description="CHRD" evidence="3">
    <location>
        <begin position="415"/>
        <end position="571"/>
    </location>
</feature>
<proteinExistence type="predicted"/>
<protein>
    <recommendedName>
        <fullName evidence="3">CHRD domain-containing protein</fullName>
    </recommendedName>
</protein>
<evidence type="ECO:0000313" key="4">
    <source>
        <dbReference type="EMBL" id="BCR05890.1"/>
    </source>
</evidence>
<sequence>MLIITRKLFVAGVFALSGLLAAPQAVWADLAAVGPINLQNGFPLWWQDQNGTQVEICLEAANCPLFDPPVPGNPYSQQIGFGAEAFWWAAGADLANPVGNGLFELAMEAAFLTEDPAPGDQNPFVRLRARFDVAVAGTYTITYPFGTLTVNVPAGDLVINETIDIAGSPGDLPPFSAALATGVPPVAADGANNGVSAFFSGLAPAPAAGFMGVPGIASTIDATGLVNGATVTITGPAGAFGATNTLTNNDLWDVAGKLFIPGVNLAPNAVPDFATTALGSPVTINVVANDVDTLVAGSNDHVINPLAVALGSDTVNLINNAIGATSSVATARGGSATINADGTITYVPPPTFSGADSFSYLVQDTGGLVDTAQVTVVVEQLGAASAELRTKLLKWDIEGNSTITRLSGIDGAGNTFFFTPLAGLWNTPLMAASTGSGSITLTVIRDGAGTVTDLDYTLQIDGLVDITAAHIHVGALGERGPITVTLFDADGDIGTVGVPAGTNSPLTVTPATRFPAGDPRNTTTVTDVDNPVGGPLANLTAVVDAILAGQAYIQVHTVANPPGEIRGQLGRNAVALRAGSNSGPVIGTAAVTGTGTSGLWRFSGKSVANPGTSTQVFVLSSAGSAQAIPLRLR</sequence>
<reference evidence="4 5" key="2">
    <citation type="journal article" date="2021" name="Int. J. Syst. Evol. Microbiol.">
        <title>Isolation and Polyphasic Characterization of Desulfuromonas versatilis sp. Nov., an Electrogenic Bacteria Capable of Versatile Metabolism Isolated from a Graphene Oxide-Reducing Enrichment Culture.</title>
        <authorList>
            <person name="Xie L."/>
            <person name="Yoshida N."/>
            <person name="Ishii S."/>
            <person name="Meng L."/>
        </authorList>
    </citation>
    <scope>NUCLEOTIDE SEQUENCE [LARGE SCALE GENOMIC DNA]</scope>
    <source>
        <strain evidence="4 5">NIT-T3</strain>
    </source>
</reference>
<dbReference type="Proteomes" id="UP001319827">
    <property type="component" value="Chromosome"/>
</dbReference>
<gene>
    <name evidence="4" type="ORF">DESUT3_29590</name>
</gene>
<name>A0ABN6E0Q0_9BACT</name>
<dbReference type="Pfam" id="PF17963">
    <property type="entry name" value="Big_9"/>
    <property type="match status" value="1"/>
</dbReference>
<organism evidence="4 5">
    <name type="scientific">Desulfuromonas versatilis</name>
    <dbReference type="NCBI Taxonomy" id="2802975"/>
    <lineage>
        <taxon>Bacteria</taxon>
        <taxon>Pseudomonadati</taxon>
        <taxon>Thermodesulfobacteriota</taxon>
        <taxon>Desulfuromonadia</taxon>
        <taxon>Desulfuromonadales</taxon>
        <taxon>Desulfuromonadaceae</taxon>
        <taxon>Desulfuromonas</taxon>
    </lineage>
</organism>
<dbReference type="Gene3D" id="2.60.40.3440">
    <property type="match status" value="1"/>
</dbReference>
<dbReference type="SMART" id="SM00754">
    <property type="entry name" value="CHRD"/>
    <property type="match status" value="1"/>
</dbReference>
<evidence type="ECO:0000259" key="3">
    <source>
        <dbReference type="SMART" id="SM00754"/>
    </source>
</evidence>
<evidence type="ECO:0000256" key="1">
    <source>
        <dbReference type="SAM" id="MobiDB-lite"/>
    </source>
</evidence>
<feature type="signal peptide" evidence="2">
    <location>
        <begin position="1"/>
        <end position="28"/>
    </location>
</feature>
<feature type="region of interest" description="Disordered" evidence="1">
    <location>
        <begin position="504"/>
        <end position="524"/>
    </location>
</feature>
<dbReference type="RefSeq" id="WP_221249284.1">
    <property type="nucleotide sequence ID" value="NZ_AP024355.1"/>
</dbReference>